<protein>
    <submittedName>
        <fullName evidence="1">Uncharacterized protein</fullName>
    </submittedName>
</protein>
<evidence type="ECO:0000313" key="2">
    <source>
        <dbReference type="Proteomes" id="UP000282321"/>
    </source>
</evidence>
<proteinExistence type="predicted"/>
<organism evidence="1 2">
    <name type="scientific">candidate division TA06 bacterium</name>
    <dbReference type="NCBI Taxonomy" id="2250710"/>
    <lineage>
        <taxon>Bacteria</taxon>
        <taxon>Bacteria division TA06</taxon>
    </lineage>
</organism>
<dbReference type="Proteomes" id="UP000282321">
    <property type="component" value="Unassembled WGS sequence"/>
</dbReference>
<sequence>MNEFVLYFKHRRKGIQAFKYLHKEGLTAYASISRKELIYYESDDYTTKRCYKFTFYSNIDTSELLSALKSYREEIINIGILENE</sequence>
<comment type="caution">
    <text evidence="1">The sequence shown here is derived from an EMBL/GenBank/DDBJ whole genome shotgun (WGS) entry which is preliminary data.</text>
</comment>
<accession>A0A660SD48</accession>
<dbReference type="AlphaFoldDB" id="A0A660SD48"/>
<gene>
    <name evidence="1" type="ORF">DRP44_00895</name>
</gene>
<reference evidence="1 2" key="1">
    <citation type="submission" date="2018-06" db="EMBL/GenBank/DDBJ databases">
        <title>Extensive metabolic versatility and redundancy in microbially diverse, dynamic hydrothermal sediments.</title>
        <authorList>
            <person name="Dombrowski N."/>
            <person name="Teske A."/>
            <person name="Baker B.J."/>
        </authorList>
    </citation>
    <scope>NUCLEOTIDE SEQUENCE [LARGE SCALE GENOMIC DNA]</scope>
    <source>
        <strain evidence="1">B35_G9</strain>
    </source>
</reference>
<dbReference type="EMBL" id="QNBC01000006">
    <property type="protein sequence ID" value="RKX67921.1"/>
    <property type="molecule type" value="Genomic_DNA"/>
</dbReference>
<evidence type="ECO:0000313" key="1">
    <source>
        <dbReference type="EMBL" id="RKX67921.1"/>
    </source>
</evidence>
<name>A0A660SD48_UNCT6</name>